<protein>
    <submittedName>
        <fullName evidence="1">Uncharacterized protein</fullName>
    </submittedName>
</protein>
<comment type="caution">
    <text evidence="1">The sequence shown here is derived from an EMBL/GenBank/DDBJ whole genome shotgun (WGS) entry which is preliminary data.</text>
</comment>
<evidence type="ECO:0000313" key="1">
    <source>
        <dbReference type="EMBL" id="KAJ8002495.1"/>
    </source>
</evidence>
<dbReference type="EMBL" id="CM055740">
    <property type="protein sequence ID" value="KAJ8002495.1"/>
    <property type="molecule type" value="Genomic_DNA"/>
</dbReference>
<proteinExistence type="predicted"/>
<evidence type="ECO:0000313" key="2">
    <source>
        <dbReference type="Proteomes" id="UP001157502"/>
    </source>
</evidence>
<keyword evidence="2" id="KW-1185">Reference proteome</keyword>
<organism evidence="1 2">
    <name type="scientific">Dallia pectoralis</name>
    <name type="common">Alaska blackfish</name>
    <dbReference type="NCBI Taxonomy" id="75939"/>
    <lineage>
        <taxon>Eukaryota</taxon>
        <taxon>Metazoa</taxon>
        <taxon>Chordata</taxon>
        <taxon>Craniata</taxon>
        <taxon>Vertebrata</taxon>
        <taxon>Euteleostomi</taxon>
        <taxon>Actinopterygii</taxon>
        <taxon>Neopterygii</taxon>
        <taxon>Teleostei</taxon>
        <taxon>Protacanthopterygii</taxon>
        <taxon>Esociformes</taxon>
        <taxon>Umbridae</taxon>
        <taxon>Dallia</taxon>
    </lineage>
</organism>
<gene>
    <name evidence="1" type="ORF">DPEC_G00159500</name>
</gene>
<dbReference type="Proteomes" id="UP001157502">
    <property type="component" value="Chromosome 13"/>
</dbReference>
<sequence>MEVLQPPYHRLFHCLHCVLPNSVEVLQRGFIKIRGLSWVFFKGRSEYGGFSITLRPLKLIFLLTGLLFLLFHLCGLGVLMTQTGAPVLLTLLLFRGKLISRERNLGFRQSELLEIWRKGQKTVNVDMYNA</sequence>
<reference evidence="1" key="1">
    <citation type="submission" date="2021-05" db="EMBL/GenBank/DDBJ databases">
        <authorList>
            <person name="Pan Q."/>
            <person name="Jouanno E."/>
            <person name="Zahm M."/>
            <person name="Klopp C."/>
            <person name="Cabau C."/>
            <person name="Louis A."/>
            <person name="Berthelot C."/>
            <person name="Parey E."/>
            <person name="Roest Crollius H."/>
            <person name="Montfort J."/>
            <person name="Robinson-Rechavi M."/>
            <person name="Bouchez O."/>
            <person name="Lampietro C."/>
            <person name="Lopez Roques C."/>
            <person name="Donnadieu C."/>
            <person name="Postlethwait J."/>
            <person name="Bobe J."/>
            <person name="Dillon D."/>
            <person name="Chandos A."/>
            <person name="von Hippel F."/>
            <person name="Guiguen Y."/>
        </authorList>
    </citation>
    <scope>NUCLEOTIDE SEQUENCE</scope>
    <source>
        <strain evidence="1">YG-Jan2019</strain>
    </source>
</reference>
<name>A0ACC2GG58_DALPE</name>
<accession>A0ACC2GG58</accession>